<dbReference type="PANTHER" id="PTHR11783">
    <property type="entry name" value="SULFOTRANSFERASE SULT"/>
    <property type="match status" value="1"/>
</dbReference>
<dbReference type="AlphaFoldDB" id="A0A3B0YBL9"/>
<name>A0A3B0YBL9_9ZZZZ</name>
<sequence length="284" mass="33729">MNSNELFIISIQRSGSNWLHRCLSEHSMIRINGELNVSMMLQTLDLVRAGDEISELKLKSTGIYKQAAQEYIRLLMRANTNASVDDEFTYLTDKSAYPGITSLIKKPEQKQYAQTLNEYFPVAKKILILRNARDVVVSFSEWKKQNIGSLLIATPRSLKFFIRHLNNWCTLHESWLKNIEKNNNWHIINYEDMKNNFSDTLKKTYEFLELEVNEKFISDVTEKWYGINNPVYQKENKERGYSFFRKGDIGEWQEKYAWWHKVIYNLLFKSRVEKIYLRIGRLNN</sequence>
<proteinExistence type="predicted"/>
<organism evidence="1">
    <name type="scientific">hydrothermal vent metagenome</name>
    <dbReference type="NCBI Taxonomy" id="652676"/>
    <lineage>
        <taxon>unclassified sequences</taxon>
        <taxon>metagenomes</taxon>
        <taxon>ecological metagenomes</taxon>
    </lineage>
</organism>
<evidence type="ECO:0008006" key="2">
    <source>
        <dbReference type="Google" id="ProtNLM"/>
    </source>
</evidence>
<dbReference type="Pfam" id="PF13469">
    <property type="entry name" value="Sulfotransfer_3"/>
    <property type="match status" value="1"/>
</dbReference>
<evidence type="ECO:0000313" key="1">
    <source>
        <dbReference type="EMBL" id="VAW65746.1"/>
    </source>
</evidence>
<dbReference type="Gene3D" id="3.40.50.300">
    <property type="entry name" value="P-loop containing nucleotide triphosphate hydrolases"/>
    <property type="match status" value="1"/>
</dbReference>
<accession>A0A3B0YBL9</accession>
<protein>
    <recommendedName>
        <fullName evidence="2">Sulfotransferase domain-containing protein</fullName>
    </recommendedName>
</protein>
<dbReference type="InterPro" id="IPR027417">
    <property type="entry name" value="P-loop_NTPase"/>
</dbReference>
<dbReference type="EMBL" id="UOFI01000069">
    <property type="protein sequence ID" value="VAW65746.1"/>
    <property type="molecule type" value="Genomic_DNA"/>
</dbReference>
<dbReference type="SUPFAM" id="SSF52540">
    <property type="entry name" value="P-loop containing nucleoside triphosphate hydrolases"/>
    <property type="match status" value="1"/>
</dbReference>
<gene>
    <name evidence="1" type="ORF">MNBD_GAMMA09-3278</name>
</gene>
<reference evidence="1" key="1">
    <citation type="submission" date="2018-06" db="EMBL/GenBank/DDBJ databases">
        <authorList>
            <person name="Zhirakovskaya E."/>
        </authorList>
    </citation>
    <scope>NUCLEOTIDE SEQUENCE</scope>
</reference>